<evidence type="ECO:0000313" key="17">
    <source>
        <dbReference type="Proteomes" id="UP000072605"/>
    </source>
</evidence>
<dbReference type="AlphaFoldDB" id="A0A0V8GGT5"/>
<dbReference type="GO" id="GO:0046872">
    <property type="term" value="F:metal ion binding"/>
    <property type="evidence" value="ECO:0007669"/>
    <property type="project" value="UniProtKB-KW"/>
</dbReference>
<dbReference type="OrthoDB" id="5198708at2"/>
<reference evidence="13 16" key="1">
    <citation type="journal article" date="2015" name="Int. J. Syst. Evol. Microbiol.">
        <title>Exiguobacterium enclense sp. nov., isolated from sediment.</title>
        <authorList>
            <person name="Dastager S.G."/>
            <person name="Mawlankar R."/>
            <person name="Sonalkar V.V."/>
            <person name="Thorat M.N."/>
            <person name="Mual P."/>
            <person name="Verma A."/>
            <person name="Krishnamurthi S."/>
            <person name="Tang S.K."/>
            <person name="Li W.J."/>
        </authorList>
    </citation>
    <scope>NUCLEOTIDE SEQUENCE [LARGE SCALE GENOMIC DNA]</scope>
    <source>
        <strain evidence="13 16">NIO-1109</strain>
    </source>
</reference>
<keyword evidence="18" id="KW-1185">Reference proteome</keyword>
<evidence type="ECO:0000256" key="1">
    <source>
        <dbReference type="ARBA" id="ARBA00007358"/>
    </source>
</evidence>
<dbReference type="GeneID" id="90836339"/>
<dbReference type="Gene3D" id="3.40.50.1970">
    <property type="match status" value="1"/>
</dbReference>
<comment type="similarity">
    <text evidence="1">Belongs to the iron-containing alcohol dehydrogenase family.</text>
</comment>
<gene>
    <name evidence="13" type="ORF">AS033_08905</name>
    <name evidence="14" type="ORF">RSA11_07845</name>
    <name evidence="15" type="ORF">SZL87_09995</name>
</gene>
<dbReference type="GO" id="GO:0008888">
    <property type="term" value="F:glycerol dehydrogenase (NAD+) activity"/>
    <property type="evidence" value="ECO:0007669"/>
    <property type="project" value="UniProtKB-EC"/>
</dbReference>
<dbReference type="PIRSF" id="PIRSF000112">
    <property type="entry name" value="Glycerol_dehydrogenase"/>
    <property type="match status" value="1"/>
</dbReference>
<feature type="binding site" evidence="11">
    <location>
        <position position="38"/>
    </location>
    <ligand>
        <name>NAD(+)</name>
        <dbReference type="ChEBI" id="CHEBI:57540"/>
    </ligand>
</feature>
<reference evidence="15 18" key="3">
    <citation type="submission" date="2023-12" db="EMBL/GenBank/DDBJ databases">
        <authorList>
            <person name="Easwaran N."/>
            <person name="Lazarus H.P.S."/>
        </authorList>
    </citation>
    <scope>NUCLEOTIDE SEQUENCE [LARGE SCALE GENOMIC DNA]</scope>
    <source>
        <strain evidence="15 18">VIT-2023</strain>
    </source>
</reference>
<evidence type="ECO:0000256" key="11">
    <source>
        <dbReference type="PIRSR" id="PIRSR000112-3"/>
    </source>
</evidence>
<evidence type="ECO:0000313" key="14">
    <source>
        <dbReference type="EMBL" id="KTR26891.1"/>
    </source>
</evidence>
<dbReference type="PROSITE" id="PS00913">
    <property type="entry name" value="ADH_IRON_1"/>
    <property type="match status" value="1"/>
</dbReference>
<dbReference type="Gene3D" id="1.20.1090.10">
    <property type="entry name" value="Dehydroquinate synthase-like - alpha domain"/>
    <property type="match status" value="1"/>
</dbReference>
<dbReference type="CDD" id="cd08170">
    <property type="entry name" value="GlyDH"/>
    <property type="match status" value="1"/>
</dbReference>
<dbReference type="PANTHER" id="PTHR43616:SF5">
    <property type="entry name" value="GLYCEROL DEHYDROGENASE 1"/>
    <property type="match status" value="1"/>
</dbReference>
<dbReference type="Proteomes" id="UP001387110">
    <property type="component" value="Unassembled WGS sequence"/>
</dbReference>
<feature type="binding site" evidence="11">
    <location>
        <position position="132"/>
    </location>
    <ligand>
        <name>NAD(+)</name>
        <dbReference type="ChEBI" id="CHEBI:57540"/>
    </ligand>
</feature>
<feature type="domain" description="Alcohol dehydrogenase iron-type/glycerol dehydrogenase GldA" evidence="12">
    <location>
        <begin position="9"/>
        <end position="155"/>
    </location>
</feature>
<reference evidence="14 17" key="2">
    <citation type="journal article" date="2016" name="Front. Microbiol.">
        <title>Genomic Resource of Rice Seed Associated Bacteria.</title>
        <authorList>
            <person name="Midha S."/>
            <person name="Bansal K."/>
            <person name="Sharma S."/>
            <person name="Kumar N."/>
            <person name="Patil P.P."/>
            <person name="Chaudhry V."/>
            <person name="Patil P.B."/>
        </authorList>
    </citation>
    <scope>NUCLEOTIDE SEQUENCE [LARGE SCALE GENOMIC DNA]</scope>
    <source>
        <strain evidence="14 17">RSA11</strain>
    </source>
</reference>
<dbReference type="EMBL" id="LDQV01000019">
    <property type="protein sequence ID" value="KTR26891.1"/>
    <property type="molecule type" value="Genomic_DNA"/>
</dbReference>
<evidence type="ECO:0000259" key="12">
    <source>
        <dbReference type="Pfam" id="PF00465"/>
    </source>
</evidence>
<dbReference type="PROSITE" id="PS00060">
    <property type="entry name" value="ADH_IRON_2"/>
    <property type="match status" value="1"/>
</dbReference>
<name>A0A0V8GGT5_9BACL</name>
<organism evidence="13 16">
    <name type="scientific">Exiguobacterium indicum</name>
    <dbReference type="NCBI Taxonomy" id="296995"/>
    <lineage>
        <taxon>Bacteria</taxon>
        <taxon>Bacillati</taxon>
        <taxon>Bacillota</taxon>
        <taxon>Bacilli</taxon>
        <taxon>Bacillales</taxon>
        <taxon>Bacillales Family XII. Incertae Sedis</taxon>
        <taxon>Exiguobacterium</taxon>
    </lineage>
</organism>
<keyword evidence="2 9" id="KW-0479">Metal-binding</keyword>
<dbReference type="InterPro" id="IPR016205">
    <property type="entry name" value="Glycerol_DH"/>
</dbReference>
<evidence type="ECO:0000256" key="8">
    <source>
        <dbReference type="ARBA" id="ARBA00049006"/>
    </source>
</evidence>
<comment type="pathway">
    <text evidence="5">Polyol metabolism; glycerol fermentation; glycerone phosphate from glycerol (oxidative route): step 1/2.</text>
</comment>
<keyword evidence="4 11" id="KW-0520">NAD</keyword>
<dbReference type="Pfam" id="PF00465">
    <property type="entry name" value="Fe-ADH"/>
    <property type="match status" value="1"/>
</dbReference>
<evidence type="ECO:0000313" key="13">
    <source>
        <dbReference type="EMBL" id="KSU49476.1"/>
    </source>
</evidence>
<dbReference type="GO" id="GO:0005829">
    <property type="term" value="C:cytosol"/>
    <property type="evidence" value="ECO:0007669"/>
    <property type="project" value="TreeGrafter"/>
</dbReference>
<evidence type="ECO:0000256" key="9">
    <source>
        <dbReference type="PIRSR" id="PIRSR000112-1"/>
    </source>
</evidence>
<proteinExistence type="inferred from homology"/>
<accession>A0A0V8GGT5</accession>
<dbReference type="Proteomes" id="UP000072605">
    <property type="component" value="Unassembled WGS sequence"/>
</dbReference>
<keyword evidence="9" id="KW-0862">Zinc</keyword>
<evidence type="ECO:0000256" key="2">
    <source>
        <dbReference type="ARBA" id="ARBA00022723"/>
    </source>
</evidence>
<comment type="caution">
    <text evidence="13">The sequence shown here is derived from an EMBL/GenBank/DDBJ whole genome shotgun (WGS) entry which is preliminary data.</text>
</comment>
<evidence type="ECO:0000256" key="6">
    <source>
        <dbReference type="ARBA" id="ARBA00039147"/>
    </source>
</evidence>
<feature type="binding site" evidence="10">
    <location>
        <position position="122"/>
    </location>
    <ligand>
        <name>glycerol</name>
        <dbReference type="ChEBI" id="CHEBI:17754"/>
    </ligand>
</feature>
<sequence>MSERVFISPSKYVQGKDVIDRLGTYVSPFGEKALVIADDVVWKIVKERVEHSLSGENVGIEKADFSGEASRHEVKRIAEQAQAADVRFVMGVGGGKTLDTAKAVSDELNVSVVIVPTLASTDAPTSALSVIYSDEGIFESYRFYKKNPDLVLVDTKLIAQAPARFFASGIADALATWVEVRSVVAFGGQTMAGGRPTIAAQAIAKRCEEVLFEHGRLAYESVQAQVVTPALEAVVEANTLLSGLGFESGGLAAAHAIHNGFTALDGEIHHLTHGEKVAFGTLVQLALEEHPQEEIERYIALYTDLGLPVTLEDVKLKDASREDIVKVGEAATAEGETIHSGFNVTADEVADAIIAADRYSKAYLAKHASS</sequence>
<feature type="binding site" evidence="11">
    <location>
        <position position="128"/>
    </location>
    <ligand>
        <name>NAD(+)</name>
        <dbReference type="ChEBI" id="CHEBI:57540"/>
    </ligand>
</feature>
<comment type="catalytic activity">
    <reaction evidence="8">
        <text>glycerol + NAD(+) = dihydroxyacetone + NADH + H(+)</text>
        <dbReference type="Rhea" id="RHEA:13769"/>
        <dbReference type="ChEBI" id="CHEBI:15378"/>
        <dbReference type="ChEBI" id="CHEBI:16016"/>
        <dbReference type="ChEBI" id="CHEBI:17754"/>
        <dbReference type="ChEBI" id="CHEBI:57540"/>
        <dbReference type="ChEBI" id="CHEBI:57945"/>
        <dbReference type="EC" id="1.1.1.6"/>
    </reaction>
</comment>
<dbReference type="EMBL" id="LNQL01000002">
    <property type="protein sequence ID" value="KSU49476.1"/>
    <property type="molecule type" value="Genomic_DNA"/>
</dbReference>
<dbReference type="EC" id="1.1.1.6" evidence="6"/>
<comment type="cofactor">
    <cofactor evidence="9">
        <name>Zn(2+)</name>
        <dbReference type="ChEBI" id="CHEBI:29105"/>
    </cofactor>
    <text evidence="9">Binds 1 zinc ion per subunit.</text>
</comment>
<feature type="binding site" evidence="9">
    <location>
        <position position="273"/>
    </location>
    <ligand>
        <name>glycerol</name>
        <dbReference type="ChEBI" id="CHEBI:17754"/>
    </ligand>
</feature>
<dbReference type="Proteomes" id="UP000053797">
    <property type="component" value="Unassembled WGS sequence"/>
</dbReference>
<evidence type="ECO:0000256" key="7">
    <source>
        <dbReference type="ARBA" id="ARBA00040132"/>
    </source>
</evidence>
<feature type="binding site" evidence="11">
    <location>
        <begin position="117"/>
        <end position="120"/>
    </location>
    <ligand>
        <name>NAD(+)</name>
        <dbReference type="ChEBI" id="CHEBI:57540"/>
    </ligand>
</feature>
<feature type="binding site" evidence="9">
    <location>
        <position position="255"/>
    </location>
    <ligand>
        <name>glycerol</name>
        <dbReference type="ChEBI" id="CHEBI:17754"/>
    </ligand>
</feature>
<feature type="binding site" evidence="11">
    <location>
        <position position="126"/>
    </location>
    <ligand>
        <name>NAD(+)</name>
        <dbReference type="ChEBI" id="CHEBI:57540"/>
    </ligand>
</feature>
<dbReference type="NCBIfam" id="NF006941">
    <property type="entry name" value="PRK09423.1"/>
    <property type="match status" value="1"/>
</dbReference>
<keyword evidence="3 15" id="KW-0560">Oxidoreductase</keyword>
<evidence type="ECO:0000256" key="3">
    <source>
        <dbReference type="ARBA" id="ARBA00023002"/>
    </source>
</evidence>
<dbReference type="InterPro" id="IPR018211">
    <property type="entry name" value="ADH_Fe_CS"/>
</dbReference>
<evidence type="ECO:0000256" key="5">
    <source>
        <dbReference type="ARBA" id="ARBA00037918"/>
    </source>
</evidence>
<dbReference type="SUPFAM" id="SSF56796">
    <property type="entry name" value="Dehydroquinate synthase-like"/>
    <property type="match status" value="1"/>
</dbReference>
<dbReference type="PANTHER" id="PTHR43616">
    <property type="entry name" value="GLYCEROL DEHYDROGENASE"/>
    <property type="match status" value="1"/>
</dbReference>
<feature type="binding site" evidence="9">
    <location>
        <position position="172"/>
    </location>
    <ligand>
        <name>glycerol</name>
        <dbReference type="ChEBI" id="CHEBI:17754"/>
    </ligand>
</feature>
<feature type="binding site" evidence="11">
    <location>
        <begin position="95"/>
        <end position="99"/>
    </location>
    <ligand>
        <name>NAD(+)</name>
        <dbReference type="ChEBI" id="CHEBI:57540"/>
    </ligand>
</feature>
<dbReference type="EMBL" id="JBAWKY010000002">
    <property type="protein sequence ID" value="MEI4462756.1"/>
    <property type="molecule type" value="Genomic_DNA"/>
</dbReference>
<protein>
    <recommendedName>
        <fullName evidence="7">Glycerol dehydrogenase</fullName>
        <ecNumber evidence="6">1.1.1.6</ecNumber>
    </recommendedName>
</protein>
<evidence type="ECO:0000256" key="4">
    <source>
        <dbReference type="ARBA" id="ARBA00023027"/>
    </source>
</evidence>
<evidence type="ECO:0000256" key="10">
    <source>
        <dbReference type="PIRSR" id="PIRSR000112-2"/>
    </source>
</evidence>
<evidence type="ECO:0000313" key="16">
    <source>
        <dbReference type="Proteomes" id="UP000053797"/>
    </source>
</evidence>
<evidence type="ECO:0000313" key="15">
    <source>
        <dbReference type="EMBL" id="MEI4462756.1"/>
    </source>
</evidence>
<dbReference type="InterPro" id="IPR001670">
    <property type="entry name" value="ADH_Fe/GldA"/>
</dbReference>
<dbReference type="RefSeq" id="WP_023467840.1">
    <property type="nucleotide sequence ID" value="NZ_FMYN01000002.1"/>
</dbReference>
<evidence type="ECO:0000313" key="18">
    <source>
        <dbReference type="Proteomes" id="UP001387110"/>
    </source>
</evidence>